<gene>
    <name evidence="8" type="ORF">LTR69_009007</name>
</gene>
<feature type="transmembrane region" description="Helical" evidence="7">
    <location>
        <begin position="92"/>
        <end position="111"/>
    </location>
</feature>
<feature type="transmembrane region" description="Helical" evidence="7">
    <location>
        <begin position="56"/>
        <end position="72"/>
    </location>
</feature>
<evidence type="ECO:0000256" key="2">
    <source>
        <dbReference type="ARBA" id="ARBA00022448"/>
    </source>
</evidence>
<keyword evidence="5 7" id="KW-0472">Membrane</keyword>
<keyword evidence="2" id="KW-0813">Transport</keyword>
<keyword evidence="9" id="KW-1185">Reference proteome</keyword>
<evidence type="ECO:0000256" key="7">
    <source>
        <dbReference type="SAM" id="Phobius"/>
    </source>
</evidence>
<evidence type="ECO:0000256" key="3">
    <source>
        <dbReference type="ARBA" id="ARBA00022692"/>
    </source>
</evidence>
<dbReference type="SUPFAM" id="SSF103473">
    <property type="entry name" value="MFS general substrate transporter"/>
    <property type="match status" value="1"/>
</dbReference>
<evidence type="ECO:0008006" key="10">
    <source>
        <dbReference type="Google" id="ProtNLM"/>
    </source>
</evidence>
<dbReference type="InterPro" id="IPR036259">
    <property type="entry name" value="MFS_trans_sf"/>
</dbReference>
<evidence type="ECO:0000256" key="6">
    <source>
        <dbReference type="SAM" id="MobiDB-lite"/>
    </source>
</evidence>
<dbReference type="Gene3D" id="1.20.1250.20">
    <property type="entry name" value="MFS general substrate transporter like domains"/>
    <property type="match status" value="1"/>
</dbReference>
<dbReference type="PANTHER" id="PTHR43791">
    <property type="entry name" value="PERMEASE-RELATED"/>
    <property type="match status" value="1"/>
</dbReference>
<dbReference type="Proteomes" id="UP001345691">
    <property type="component" value="Unassembled WGS sequence"/>
</dbReference>
<protein>
    <recommendedName>
        <fullName evidence="10">Major facilitator superfamily (MFS) profile domain-containing protein</fullName>
    </recommendedName>
</protein>
<feature type="compositionally biased region" description="Basic and acidic residues" evidence="6">
    <location>
        <begin position="7"/>
        <end position="19"/>
    </location>
</feature>
<dbReference type="EMBL" id="JAVRRF010000024">
    <property type="protein sequence ID" value="KAK5054045.1"/>
    <property type="molecule type" value="Genomic_DNA"/>
</dbReference>
<evidence type="ECO:0000313" key="9">
    <source>
        <dbReference type="Proteomes" id="UP001345691"/>
    </source>
</evidence>
<sequence length="177" mass="19664">MPSPITEYRDTSTKERNDTSEQVVYQLPEITEGTIESQQVDAIAEQRVLRKVDRHIVPLVMVLYLLSFMDRVNIGNARLYGLEEDLGLTANQFQVCVSILFVTYVLCELPSNLALKGMKPSRWISFLAMSWGIIAMCTGSCQSFGAMSGCRLLFTSGIGDWCSCIGAGFKSSGFPQR</sequence>
<comment type="caution">
    <text evidence="8">The sequence shown here is derived from an EMBL/GenBank/DDBJ whole genome shotgun (WGS) entry which is preliminary data.</text>
</comment>
<comment type="subcellular location">
    <subcellularLocation>
        <location evidence="1">Membrane</location>
        <topology evidence="1">Multi-pass membrane protein</topology>
    </subcellularLocation>
</comment>
<dbReference type="PANTHER" id="PTHR43791:SF91">
    <property type="entry name" value="MAJOR FACILITATOR SUPERFAMILY (MFS) PROFILE DOMAIN-CONTAINING PROTEIN-RELATED"/>
    <property type="match status" value="1"/>
</dbReference>
<organism evidence="8 9">
    <name type="scientific">Exophiala sideris</name>
    <dbReference type="NCBI Taxonomy" id="1016849"/>
    <lineage>
        <taxon>Eukaryota</taxon>
        <taxon>Fungi</taxon>
        <taxon>Dikarya</taxon>
        <taxon>Ascomycota</taxon>
        <taxon>Pezizomycotina</taxon>
        <taxon>Eurotiomycetes</taxon>
        <taxon>Chaetothyriomycetidae</taxon>
        <taxon>Chaetothyriales</taxon>
        <taxon>Herpotrichiellaceae</taxon>
        <taxon>Exophiala</taxon>
    </lineage>
</organism>
<keyword evidence="3 7" id="KW-0812">Transmembrane</keyword>
<accession>A0ABR0J128</accession>
<evidence type="ECO:0000256" key="4">
    <source>
        <dbReference type="ARBA" id="ARBA00022989"/>
    </source>
</evidence>
<feature type="transmembrane region" description="Helical" evidence="7">
    <location>
        <begin position="123"/>
        <end position="145"/>
    </location>
</feature>
<evidence type="ECO:0000256" key="5">
    <source>
        <dbReference type="ARBA" id="ARBA00023136"/>
    </source>
</evidence>
<name>A0ABR0J128_9EURO</name>
<evidence type="ECO:0000313" key="8">
    <source>
        <dbReference type="EMBL" id="KAK5054045.1"/>
    </source>
</evidence>
<keyword evidence="4 7" id="KW-1133">Transmembrane helix</keyword>
<proteinExistence type="predicted"/>
<evidence type="ECO:0000256" key="1">
    <source>
        <dbReference type="ARBA" id="ARBA00004141"/>
    </source>
</evidence>
<feature type="region of interest" description="Disordered" evidence="6">
    <location>
        <begin position="1"/>
        <end position="20"/>
    </location>
</feature>
<reference evidence="8 9" key="1">
    <citation type="submission" date="2023-08" db="EMBL/GenBank/DDBJ databases">
        <title>Black Yeasts Isolated from many extreme environments.</title>
        <authorList>
            <person name="Coleine C."/>
            <person name="Stajich J.E."/>
            <person name="Selbmann L."/>
        </authorList>
    </citation>
    <scope>NUCLEOTIDE SEQUENCE [LARGE SCALE GENOMIC DNA]</scope>
    <source>
        <strain evidence="8 9">CCFEE 6328</strain>
    </source>
</reference>